<accession>A0A5C6D7C8</accession>
<keyword evidence="4" id="KW-0106">Calcium</keyword>
<dbReference type="Proteomes" id="UP000319143">
    <property type="component" value="Unassembled WGS sequence"/>
</dbReference>
<dbReference type="Gene3D" id="3.40.720.10">
    <property type="entry name" value="Alkaline Phosphatase, subunit A"/>
    <property type="match status" value="1"/>
</dbReference>
<dbReference type="GO" id="GO:0046872">
    <property type="term" value="F:metal ion binding"/>
    <property type="evidence" value="ECO:0007669"/>
    <property type="project" value="UniProtKB-KW"/>
</dbReference>
<evidence type="ECO:0000256" key="5">
    <source>
        <dbReference type="SAM" id="SignalP"/>
    </source>
</evidence>
<keyword evidence="3 7" id="KW-0378">Hydrolase</keyword>
<evidence type="ECO:0000259" key="6">
    <source>
        <dbReference type="Pfam" id="PF00884"/>
    </source>
</evidence>
<dbReference type="OrthoDB" id="9783154at2"/>
<comment type="caution">
    <text evidence="7">The sequence shown here is derived from an EMBL/GenBank/DDBJ whole genome shotgun (WGS) entry which is preliminary data.</text>
</comment>
<reference evidence="7 8" key="1">
    <citation type="submission" date="2019-02" db="EMBL/GenBank/DDBJ databases">
        <title>Deep-cultivation of Planctomycetes and their phenomic and genomic characterization uncovers novel biology.</title>
        <authorList>
            <person name="Wiegand S."/>
            <person name="Jogler M."/>
            <person name="Boedeker C."/>
            <person name="Pinto D."/>
            <person name="Vollmers J."/>
            <person name="Rivas-Marin E."/>
            <person name="Kohn T."/>
            <person name="Peeters S.H."/>
            <person name="Heuer A."/>
            <person name="Rast P."/>
            <person name="Oberbeckmann S."/>
            <person name="Bunk B."/>
            <person name="Jeske O."/>
            <person name="Meyerdierks A."/>
            <person name="Storesund J.E."/>
            <person name="Kallscheuer N."/>
            <person name="Luecker S."/>
            <person name="Lage O.M."/>
            <person name="Pohl T."/>
            <person name="Merkel B.J."/>
            <person name="Hornburger P."/>
            <person name="Mueller R.-W."/>
            <person name="Bruemmer F."/>
            <person name="Labrenz M."/>
            <person name="Spormann A.M."/>
            <person name="Op Den Camp H."/>
            <person name="Overmann J."/>
            <person name="Amann R."/>
            <person name="Jetten M.S.M."/>
            <person name="Mascher T."/>
            <person name="Medema M.H."/>
            <person name="Devos D.P."/>
            <person name="Kaster A.-K."/>
            <person name="Ovreas L."/>
            <person name="Rohde M."/>
            <person name="Galperin M.Y."/>
            <person name="Jogler C."/>
        </authorList>
    </citation>
    <scope>NUCLEOTIDE SEQUENCE [LARGE SCALE GENOMIC DNA]</scope>
    <source>
        <strain evidence="7 8">Poly41</strain>
    </source>
</reference>
<dbReference type="PROSITE" id="PS00149">
    <property type="entry name" value="SULFATASE_2"/>
    <property type="match status" value="1"/>
</dbReference>
<keyword evidence="8" id="KW-1185">Reference proteome</keyword>
<dbReference type="RefSeq" id="WP_146530715.1">
    <property type="nucleotide sequence ID" value="NZ_SJPV01000015.1"/>
</dbReference>
<feature type="chain" id="PRO_5022688161" evidence="5">
    <location>
        <begin position="20"/>
        <end position="491"/>
    </location>
</feature>
<keyword evidence="5" id="KW-0732">Signal</keyword>
<dbReference type="PANTHER" id="PTHR42693">
    <property type="entry name" value="ARYLSULFATASE FAMILY MEMBER"/>
    <property type="match status" value="1"/>
</dbReference>
<evidence type="ECO:0000256" key="4">
    <source>
        <dbReference type="ARBA" id="ARBA00022837"/>
    </source>
</evidence>
<dbReference type="AlphaFoldDB" id="A0A5C6D7C8"/>
<proteinExistence type="inferred from homology"/>
<dbReference type="InterPro" id="IPR000917">
    <property type="entry name" value="Sulfatase_N"/>
</dbReference>
<evidence type="ECO:0000313" key="8">
    <source>
        <dbReference type="Proteomes" id="UP000319143"/>
    </source>
</evidence>
<dbReference type="EMBL" id="SJPV01000015">
    <property type="protein sequence ID" value="TWU31744.1"/>
    <property type="molecule type" value="Genomic_DNA"/>
</dbReference>
<dbReference type="GO" id="GO:0004065">
    <property type="term" value="F:arylsulfatase activity"/>
    <property type="evidence" value="ECO:0007669"/>
    <property type="project" value="UniProtKB-EC"/>
</dbReference>
<comment type="similarity">
    <text evidence="1">Belongs to the sulfatase family.</text>
</comment>
<feature type="domain" description="Sulfatase N-terminal" evidence="6">
    <location>
        <begin position="24"/>
        <end position="377"/>
    </location>
</feature>
<dbReference type="EC" id="3.1.6.1" evidence="7"/>
<name>A0A5C6D7C8_9BACT</name>
<sequence length="491" mass="54057" precursor="true">MRTTLLAIAMFACTGAANGADSRPNIILFLADDMGQGDTSAYQDFTRNPDKSQVHTPTMERLAASGLLFTDGHSPAAYCNPTRISLLRGRRTVSKPEQFGTPLPAMLQRAGYRTYGVGKWHVFFQKGADFHASSPIKLCALDFGFDHYTGTQHNITKSPAFHVDRAYQRYDAQTRSLVPNHSKDAPGYGNPGGPHEPICQQIWLNTARGYMDAHAAAGGHADQPFFLYYPSHANHNKLLPASDLDGVPVKGACQTADGRALSTDRDSLRLDRSEMIYENDVAIGRLLKWLGETDDPRNPGEKMLANTLFIFSSDNGANEQAGRLANGRLSENKGSIEEGGHREPFIVSWPKRIPAGVTSSTQISLLDMFATLAAVAGEELADDEALDSFNMLDAFLHPETAQPRPKGIYAAQSLRPAHLMIRDGDFKIVWETTKPLTFTGLYDLRKDLAESRNLLGNPEFAQVEKKLKQQARTFLKDGRSRPRNGAANQHN</sequence>
<gene>
    <name evidence="7" type="primary">atsA_122</name>
    <name evidence="7" type="ORF">Poly41_59790</name>
</gene>
<organism evidence="7 8">
    <name type="scientific">Novipirellula artificiosorum</name>
    <dbReference type="NCBI Taxonomy" id="2528016"/>
    <lineage>
        <taxon>Bacteria</taxon>
        <taxon>Pseudomonadati</taxon>
        <taxon>Planctomycetota</taxon>
        <taxon>Planctomycetia</taxon>
        <taxon>Pirellulales</taxon>
        <taxon>Pirellulaceae</taxon>
        <taxon>Novipirellula</taxon>
    </lineage>
</organism>
<dbReference type="InterPro" id="IPR024607">
    <property type="entry name" value="Sulfatase_CS"/>
</dbReference>
<dbReference type="InterPro" id="IPR050738">
    <property type="entry name" value="Sulfatase"/>
</dbReference>
<dbReference type="SUPFAM" id="SSF53649">
    <property type="entry name" value="Alkaline phosphatase-like"/>
    <property type="match status" value="1"/>
</dbReference>
<evidence type="ECO:0000313" key="7">
    <source>
        <dbReference type="EMBL" id="TWU31744.1"/>
    </source>
</evidence>
<dbReference type="Gene3D" id="3.30.1120.10">
    <property type="match status" value="1"/>
</dbReference>
<evidence type="ECO:0000256" key="1">
    <source>
        <dbReference type="ARBA" id="ARBA00008779"/>
    </source>
</evidence>
<dbReference type="Pfam" id="PF00884">
    <property type="entry name" value="Sulfatase"/>
    <property type="match status" value="1"/>
</dbReference>
<dbReference type="PANTHER" id="PTHR42693:SF53">
    <property type="entry name" value="ENDO-4-O-SULFATASE"/>
    <property type="match status" value="1"/>
</dbReference>
<feature type="signal peptide" evidence="5">
    <location>
        <begin position="1"/>
        <end position="19"/>
    </location>
</feature>
<evidence type="ECO:0000256" key="2">
    <source>
        <dbReference type="ARBA" id="ARBA00022723"/>
    </source>
</evidence>
<protein>
    <submittedName>
        <fullName evidence="7">Arylsulfatase</fullName>
        <ecNumber evidence="7">3.1.6.1</ecNumber>
    </submittedName>
</protein>
<keyword evidence="2" id="KW-0479">Metal-binding</keyword>
<dbReference type="InterPro" id="IPR017850">
    <property type="entry name" value="Alkaline_phosphatase_core_sf"/>
</dbReference>
<evidence type="ECO:0000256" key="3">
    <source>
        <dbReference type="ARBA" id="ARBA00022801"/>
    </source>
</evidence>